<reference evidence="7" key="1">
    <citation type="submission" date="2025-08" db="UniProtKB">
        <authorList>
            <consortium name="RefSeq"/>
        </authorList>
    </citation>
    <scope>IDENTIFICATION</scope>
    <source>
        <tissue evidence="7">Spleen</tissue>
    </source>
</reference>
<protein>
    <submittedName>
        <fullName evidence="7">Serine protease 41</fullName>
    </submittedName>
</protein>
<evidence type="ECO:0000256" key="2">
    <source>
        <dbReference type="ARBA" id="ARBA00022729"/>
    </source>
</evidence>
<dbReference type="PANTHER" id="PTHR24253:SF79">
    <property type="entry name" value="SERINE PROTEASE 41"/>
    <property type="match status" value="1"/>
</dbReference>
<dbReference type="FunFam" id="2.40.10.10:FF:000024">
    <property type="entry name" value="Serine protease 53"/>
    <property type="match status" value="1"/>
</dbReference>
<proteinExistence type="predicted"/>
<keyword evidence="3" id="KW-0378">Hydrolase</keyword>
<accession>A0A6J3Q179</accession>
<keyword evidence="1 7" id="KW-0645">Protease</keyword>
<dbReference type="CDD" id="cd00190">
    <property type="entry name" value="Tryp_SPc"/>
    <property type="match status" value="1"/>
</dbReference>
<dbReference type="PROSITE" id="PS00134">
    <property type="entry name" value="TRYPSIN_HIS"/>
    <property type="match status" value="1"/>
</dbReference>
<dbReference type="FunCoup" id="A0A6J3Q179">
    <property type="interactions" value="4"/>
</dbReference>
<sequence>MGGSQVPRVADKKGIVWVHWLLGHNKGAPQPRLGAGGSRGGARRREEEAVGAQVRTLLLAQLLVRVEIARQALRDRDLLLPGCRAWAQGSLRLWGSHYCGASLLNRRWVLSAAHCFQKHIYPYEWSVQFGELSVTPPIWSLRAYLHRYRVKSIIIYPKSRNYLQDDSSLLKLSSSVTFNKHIQPVCVLSSSSEFKNRDDCWVNGWGDIHEKKNLPPPYDLQEVQVSIINKSRCSYLFHQPDYSSHSSNNMICPGSEDGNTDACKGDPGRPLVCEKNGPWIQIGIVSWGVGCGRRNQAGIYTNVSSYFNWIQMLVGHSTPRPDPSQLLLPLALLWAP</sequence>
<dbReference type="Pfam" id="PF00089">
    <property type="entry name" value="Trypsin"/>
    <property type="match status" value="1"/>
</dbReference>
<keyword evidence="2" id="KW-0732">Signal</keyword>
<dbReference type="InterPro" id="IPR001314">
    <property type="entry name" value="Peptidase_S1A"/>
</dbReference>
<dbReference type="Proteomes" id="UP000245320">
    <property type="component" value="Chromosome 15"/>
</dbReference>
<gene>
    <name evidence="7" type="primary">PRSS41</name>
</gene>
<dbReference type="GO" id="GO:0004252">
    <property type="term" value="F:serine-type endopeptidase activity"/>
    <property type="evidence" value="ECO:0007669"/>
    <property type="project" value="InterPro"/>
</dbReference>
<evidence type="ECO:0000256" key="4">
    <source>
        <dbReference type="ARBA" id="ARBA00023157"/>
    </source>
</evidence>
<dbReference type="AlphaFoldDB" id="A0A6J3Q179"/>
<evidence type="ECO:0000256" key="1">
    <source>
        <dbReference type="ARBA" id="ARBA00022670"/>
    </source>
</evidence>
<evidence type="ECO:0000259" key="5">
    <source>
        <dbReference type="PROSITE" id="PS50240"/>
    </source>
</evidence>
<dbReference type="SUPFAM" id="SSF50494">
    <property type="entry name" value="Trypsin-like serine proteases"/>
    <property type="match status" value="1"/>
</dbReference>
<dbReference type="SMART" id="SM00020">
    <property type="entry name" value="Tryp_SPc"/>
    <property type="match status" value="1"/>
</dbReference>
<dbReference type="InterPro" id="IPR001254">
    <property type="entry name" value="Trypsin_dom"/>
</dbReference>
<keyword evidence="6" id="KW-1185">Reference proteome</keyword>
<dbReference type="Gene3D" id="2.40.10.10">
    <property type="entry name" value="Trypsin-like serine proteases"/>
    <property type="match status" value="2"/>
</dbReference>
<evidence type="ECO:0000313" key="7">
    <source>
        <dbReference type="RefSeq" id="XP_033696085.1"/>
    </source>
</evidence>
<dbReference type="GeneID" id="101326699"/>
<dbReference type="GO" id="GO:0006508">
    <property type="term" value="P:proteolysis"/>
    <property type="evidence" value="ECO:0007669"/>
    <property type="project" value="UniProtKB-KW"/>
</dbReference>
<dbReference type="RefSeq" id="XP_033696085.1">
    <property type="nucleotide sequence ID" value="XM_033840194.1"/>
</dbReference>
<keyword evidence="4" id="KW-1015">Disulfide bond</keyword>
<dbReference type="PROSITE" id="PS50240">
    <property type="entry name" value="TRYPSIN_DOM"/>
    <property type="match status" value="1"/>
</dbReference>
<dbReference type="InterPro" id="IPR009003">
    <property type="entry name" value="Peptidase_S1_PA"/>
</dbReference>
<organism evidence="6 7">
    <name type="scientific">Tursiops truncatus</name>
    <name type="common">Atlantic bottle-nosed dolphin</name>
    <name type="synonym">Delphinus truncatus</name>
    <dbReference type="NCBI Taxonomy" id="9739"/>
    <lineage>
        <taxon>Eukaryota</taxon>
        <taxon>Metazoa</taxon>
        <taxon>Chordata</taxon>
        <taxon>Craniata</taxon>
        <taxon>Vertebrata</taxon>
        <taxon>Euteleostomi</taxon>
        <taxon>Mammalia</taxon>
        <taxon>Eutheria</taxon>
        <taxon>Laurasiatheria</taxon>
        <taxon>Artiodactyla</taxon>
        <taxon>Whippomorpha</taxon>
        <taxon>Cetacea</taxon>
        <taxon>Odontoceti</taxon>
        <taxon>Delphinidae</taxon>
        <taxon>Tursiops</taxon>
    </lineage>
</organism>
<dbReference type="PANTHER" id="PTHR24253">
    <property type="entry name" value="TRANSMEMBRANE PROTEASE SERINE"/>
    <property type="match status" value="1"/>
</dbReference>
<dbReference type="InterPro" id="IPR043504">
    <property type="entry name" value="Peptidase_S1_PA_chymotrypsin"/>
</dbReference>
<dbReference type="InterPro" id="IPR018114">
    <property type="entry name" value="TRYPSIN_HIS"/>
</dbReference>
<evidence type="ECO:0000313" key="6">
    <source>
        <dbReference type="Proteomes" id="UP000245320"/>
    </source>
</evidence>
<dbReference type="PRINTS" id="PR00722">
    <property type="entry name" value="CHYMOTRYPSIN"/>
</dbReference>
<evidence type="ECO:0000256" key="3">
    <source>
        <dbReference type="ARBA" id="ARBA00022801"/>
    </source>
</evidence>
<dbReference type="InParanoid" id="A0A6J3Q179"/>
<dbReference type="OrthoDB" id="10051896at2759"/>
<feature type="domain" description="Peptidase S1" evidence="5">
    <location>
        <begin position="49"/>
        <end position="315"/>
    </location>
</feature>
<name>A0A6J3Q179_TURTR</name>
<dbReference type="CTD" id="360226"/>